<evidence type="ECO:0000259" key="2">
    <source>
        <dbReference type="Pfam" id="PF13038"/>
    </source>
</evidence>
<evidence type="ECO:0000313" key="4">
    <source>
        <dbReference type="Proteomes" id="UP000675284"/>
    </source>
</evidence>
<feature type="transmembrane region" description="Helical" evidence="1">
    <location>
        <begin position="33"/>
        <end position="52"/>
    </location>
</feature>
<dbReference type="Pfam" id="PF13038">
    <property type="entry name" value="DUF3899"/>
    <property type="match status" value="1"/>
</dbReference>
<evidence type="ECO:0000313" key="3">
    <source>
        <dbReference type="EMBL" id="MBR7797132.1"/>
    </source>
</evidence>
<dbReference type="AlphaFoldDB" id="A0A941IC83"/>
<name>A0A941IC83_9BACI</name>
<accession>A0A941IC83</accession>
<keyword evidence="4" id="KW-1185">Reference proteome</keyword>
<organism evidence="3 4">
    <name type="scientific">Virgibacillus salarius</name>
    <dbReference type="NCBI Taxonomy" id="447199"/>
    <lineage>
        <taxon>Bacteria</taxon>
        <taxon>Bacillati</taxon>
        <taxon>Bacillota</taxon>
        <taxon>Bacilli</taxon>
        <taxon>Bacillales</taxon>
        <taxon>Bacillaceae</taxon>
        <taxon>Virgibacillus</taxon>
    </lineage>
</organism>
<dbReference type="Proteomes" id="UP000675284">
    <property type="component" value="Unassembled WGS sequence"/>
</dbReference>
<sequence length="120" mass="14166">MNKSKHGLYFLLTICLTIVIFLIFAPSYNLVNFINALFYVFLLLLVITLFIYTKKGGFFDGVTFGFRRFLSMMSNDYMEEWKEKPAPSEKVNPSFYKIMQFQTITTFVLLGLLLIIYYYI</sequence>
<keyword evidence="1" id="KW-0472">Membrane</keyword>
<evidence type="ECO:0000256" key="1">
    <source>
        <dbReference type="SAM" id="Phobius"/>
    </source>
</evidence>
<reference evidence="3" key="1">
    <citation type="submission" date="2021-04" db="EMBL/GenBank/DDBJ databases">
        <title>Isolation and polyphasic classification of algal microorganism.</title>
        <authorList>
            <person name="Wang S."/>
        </authorList>
    </citation>
    <scope>NUCLEOTIDE SEQUENCE</scope>
    <source>
        <strain evidence="3">720a</strain>
    </source>
</reference>
<dbReference type="EMBL" id="JAGSOT010000044">
    <property type="protein sequence ID" value="MBR7797132.1"/>
    <property type="molecule type" value="Genomic_DNA"/>
</dbReference>
<feature type="transmembrane region" description="Helical" evidence="1">
    <location>
        <begin position="98"/>
        <end position="119"/>
    </location>
</feature>
<feature type="transmembrane region" description="Helical" evidence="1">
    <location>
        <begin position="7"/>
        <end position="27"/>
    </location>
</feature>
<comment type="caution">
    <text evidence="3">The sequence shown here is derived from an EMBL/GenBank/DDBJ whole genome shotgun (WGS) entry which is preliminary data.</text>
</comment>
<feature type="domain" description="DUF3899" evidence="2">
    <location>
        <begin position="34"/>
        <end position="116"/>
    </location>
</feature>
<protein>
    <submittedName>
        <fullName evidence="3">DUF3899 domain-containing protein</fullName>
    </submittedName>
</protein>
<gene>
    <name evidence="3" type="ORF">KCX74_13910</name>
</gene>
<dbReference type="RefSeq" id="WP_121604011.1">
    <property type="nucleotide sequence ID" value="NZ_JAGSOT010000044.1"/>
</dbReference>
<proteinExistence type="predicted"/>
<dbReference type="InterPro" id="IPR025007">
    <property type="entry name" value="DUF3899"/>
</dbReference>
<keyword evidence="1" id="KW-1133">Transmembrane helix</keyword>
<keyword evidence="1" id="KW-0812">Transmembrane</keyword>